<organism evidence="3 4">
    <name type="scientific">Spartinivicinus poritis</name>
    <dbReference type="NCBI Taxonomy" id="2994640"/>
    <lineage>
        <taxon>Bacteria</taxon>
        <taxon>Pseudomonadati</taxon>
        <taxon>Pseudomonadota</taxon>
        <taxon>Gammaproteobacteria</taxon>
        <taxon>Oceanospirillales</taxon>
        <taxon>Zooshikellaceae</taxon>
        <taxon>Spartinivicinus</taxon>
    </lineage>
</organism>
<dbReference type="EMBL" id="JAPMOU010000063">
    <property type="protein sequence ID" value="MDE1465435.1"/>
    <property type="molecule type" value="Genomic_DNA"/>
</dbReference>
<name>A0ABT5UGU8_9GAMM</name>
<evidence type="ECO:0000313" key="4">
    <source>
        <dbReference type="Proteomes" id="UP001528823"/>
    </source>
</evidence>
<reference evidence="3 4" key="1">
    <citation type="submission" date="2022-11" db="EMBL/GenBank/DDBJ databases">
        <title>Spartinivicinus poritis sp. nov., isolated from scleractinian coral Porites lutea.</title>
        <authorList>
            <person name="Zhang G."/>
            <person name="Cai L."/>
            <person name="Wei Q."/>
        </authorList>
    </citation>
    <scope>NUCLEOTIDE SEQUENCE [LARGE SCALE GENOMIC DNA]</scope>
    <source>
        <strain evidence="3 4">A2-2</strain>
    </source>
</reference>
<keyword evidence="4" id="KW-1185">Reference proteome</keyword>
<dbReference type="InterPro" id="IPR041651">
    <property type="entry name" value="DUF5610"/>
</dbReference>
<accession>A0ABT5UGU8</accession>
<dbReference type="Proteomes" id="UP001528823">
    <property type="component" value="Unassembled WGS sequence"/>
</dbReference>
<sequence>MSFNPTSFNQPNGLLQSLYQGLDKQTSSQNHKALEQSQSVVPSSLNNLAEPDPSITKVRPVNEFSANTVAGNVLQFVASRLTKEAANGATEEQLTRLFDQAITGVQQGFAEAKEVLEALGGLSETIDQGVDNAFQQIERGLAQLREHFLPTTTSSESPATTTPVETAPVTVPDLSGSQLTSHVQTASVLSQQDFSFKVTTRDGDVVTIQASALEAYQSFVGRAQAHHNGRQTFATEESFEYYQHQQFQLAINGELDLEEQEAINGLLNDVFTLANDFYEGDIATAFEKALSLNFDTSQLQGFALNLYSAEVRQATDTYQSVAGLPSAAAGLQPLAEYVEQLQQTYLKAAERFNQPVNLLQALLTKAEDLFADEGVLIPRLADVSQKLLEPLTR</sequence>
<dbReference type="Gene3D" id="1.10.132.90">
    <property type="match status" value="1"/>
</dbReference>
<dbReference type="Pfam" id="PF18433">
    <property type="entry name" value="DUF5610"/>
    <property type="match status" value="1"/>
</dbReference>
<feature type="region of interest" description="Disordered" evidence="1">
    <location>
        <begin position="25"/>
        <end position="54"/>
    </location>
</feature>
<feature type="compositionally biased region" description="Polar residues" evidence="1">
    <location>
        <begin position="25"/>
        <end position="47"/>
    </location>
</feature>
<gene>
    <name evidence="3" type="ORF">ORQ98_26060</name>
</gene>
<evidence type="ECO:0000256" key="1">
    <source>
        <dbReference type="SAM" id="MobiDB-lite"/>
    </source>
</evidence>
<protein>
    <submittedName>
        <fullName evidence="3">DUF5610 domain-containing protein</fullName>
    </submittedName>
</protein>
<proteinExistence type="predicted"/>
<dbReference type="RefSeq" id="WP_274691742.1">
    <property type="nucleotide sequence ID" value="NZ_JAPMOU010000063.1"/>
</dbReference>
<evidence type="ECO:0000313" key="3">
    <source>
        <dbReference type="EMBL" id="MDE1465435.1"/>
    </source>
</evidence>
<feature type="domain" description="DUF5610" evidence="2">
    <location>
        <begin position="28"/>
        <end position="144"/>
    </location>
</feature>
<comment type="caution">
    <text evidence="3">The sequence shown here is derived from an EMBL/GenBank/DDBJ whole genome shotgun (WGS) entry which is preliminary data.</text>
</comment>
<evidence type="ECO:0000259" key="2">
    <source>
        <dbReference type="Pfam" id="PF18433"/>
    </source>
</evidence>